<keyword evidence="5" id="KW-1185">Reference proteome</keyword>
<dbReference type="PANTHER" id="PTHR10587:SF133">
    <property type="entry name" value="CHITIN DEACETYLASE 1-RELATED"/>
    <property type="match status" value="1"/>
</dbReference>
<proteinExistence type="predicted"/>
<dbReference type="GO" id="GO:0005975">
    <property type="term" value="P:carbohydrate metabolic process"/>
    <property type="evidence" value="ECO:0007669"/>
    <property type="project" value="InterPro"/>
</dbReference>
<feature type="domain" description="NodB homology" evidence="3">
    <location>
        <begin position="48"/>
        <end position="231"/>
    </location>
</feature>
<dbReference type="InterPro" id="IPR050248">
    <property type="entry name" value="Polysacc_deacetylase_ArnD"/>
</dbReference>
<evidence type="ECO:0000313" key="5">
    <source>
        <dbReference type="Proteomes" id="UP000217696"/>
    </source>
</evidence>
<dbReference type="InterPro" id="IPR002509">
    <property type="entry name" value="NODB_dom"/>
</dbReference>
<accession>A0A0U4WJH7</accession>
<dbReference type="Pfam" id="PF01522">
    <property type="entry name" value="Polysacc_deac_1"/>
    <property type="match status" value="1"/>
</dbReference>
<dbReference type="Proteomes" id="UP000217696">
    <property type="component" value="Chromosome"/>
</dbReference>
<dbReference type="EMBL" id="AP017312">
    <property type="protein sequence ID" value="BAU28713.1"/>
    <property type="molecule type" value="Genomic_DNA"/>
</dbReference>
<evidence type="ECO:0000256" key="1">
    <source>
        <dbReference type="ARBA" id="ARBA00022723"/>
    </source>
</evidence>
<dbReference type="Gene3D" id="3.20.20.370">
    <property type="entry name" value="Glycoside hydrolase/deacetylase"/>
    <property type="match status" value="1"/>
</dbReference>
<organism evidence="4 5">
    <name type="scientific">Aneurinibacillus soli</name>
    <dbReference type="NCBI Taxonomy" id="1500254"/>
    <lineage>
        <taxon>Bacteria</taxon>
        <taxon>Bacillati</taxon>
        <taxon>Bacillota</taxon>
        <taxon>Bacilli</taxon>
        <taxon>Bacillales</taxon>
        <taxon>Paenibacillaceae</taxon>
        <taxon>Aneurinibacillus group</taxon>
        <taxon>Aneurinibacillus</taxon>
    </lineage>
</organism>
<sequence length="242" mass="27229">MNIRVISLLVLSFILFAGNGSAAYAGKQTRAYWEATGDIIWDVSTTKKQIALTFDDGPHPLYTKQILAALEKHHAHATFFVVGQRVELHPALVQQMKKQGHEIANHTYSHPSPSRIKGTELEDEIRRTDTIIEQTIGQKPLLFRPPGGQYSEKVVKAAKAAGGHRVIMWSWTQDTKDWANPKAKKIADHVCRNARPGNIVLMHDFGRDRTQTVQAVETILERLEKEGFQFVTVSQLLSERGK</sequence>
<dbReference type="CDD" id="cd10917">
    <property type="entry name" value="CE4_NodB_like_6s_7s"/>
    <property type="match status" value="1"/>
</dbReference>
<dbReference type="SUPFAM" id="SSF88713">
    <property type="entry name" value="Glycoside hydrolase/deacetylase"/>
    <property type="match status" value="1"/>
</dbReference>
<dbReference type="GO" id="GO:0046872">
    <property type="term" value="F:metal ion binding"/>
    <property type="evidence" value="ECO:0007669"/>
    <property type="project" value="UniProtKB-KW"/>
</dbReference>
<evidence type="ECO:0000256" key="2">
    <source>
        <dbReference type="ARBA" id="ARBA00022801"/>
    </source>
</evidence>
<dbReference type="GO" id="GO:0016810">
    <property type="term" value="F:hydrolase activity, acting on carbon-nitrogen (but not peptide) bonds"/>
    <property type="evidence" value="ECO:0007669"/>
    <property type="project" value="InterPro"/>
</dbReference>
<dbReference type="RefSeq" id="WP_096466439.1">
    <property type="nucleotide sequence ID" value="NZ_AP017312.1"/>
</dbReference>
<reference evidence="4 5" key="1">
    <citation type="submission" date="2015-12" db="EMBL/GenBank/DDBJ databases">
        <title>Genome sequence of Aneurinibacillus soli.</title>
        <authorList>
            <person name="Lee J.S."/>
            <person name="Lee K.C."/>
            <person name="Kim K.K."/>
            <person name="Lee B.W."/>
        </authorList>
    </citation>
    <scope>NUCLEOTIDE SEQUENCE [LARGE SCALE GENOMIC DNA]</scope>
    <source>
        <strain evidence="4 5">CB4</strain>
    </source>
</reference>
<dbReference type="PROSITE" id="PS51677">
    <property type="entry name" value="NODB"/>
    <property type="match status" value="1"/>
</dbReference>
<evidence type="ECO:0000313" key="4">
    <source>
        <dbReference type="EMBL" id="BAU28713.1"/>
    </source>
</evidence>
<dbReference type="AlphaFoldDB" id="A0A0U4WJH7"/>
<dbReference type="EC" id="3.5.1.-" evidence="4"/>
<dbReference type="KEGG" id="asoc:CB4_02888"/>
<keyword evidence="2 4" id="KW-0378">Hydrolase</keyword>
<dbReference type="PANTHER" id="PTHR10587">
    <property type="entry name" value="GLYCOSYL TRANSFERASE-RELATED"/>
    <property type="match status" value="1"/>
</dbReference>
<protein>
    <submittedName>
        <fullName evidence="4">Peptidoglycan-N-acetylmuramic acid deacetylase PdaC</fullName>
        <ecNumber evidence="4">3.5.1.-</ecNumber>
    </submittedName>
</protein>
<gene>
    <name evidence="4" type="primary">pdaC_2</name>
    <name evidence="4" type="ORF">CB4_02888</name>
</gene>
<keyword evidence="1" id="KW-0479">Metal-binding</keyword>
<evidence type="ECO:0000259" key="3">
    <source>
        <dbReference type="PROSITE" id="PS51677"/>
    </source>
</evidence>
<name>A0A0U4WJH7_9BACL</name>
<dbReference type="GO" id="GO:0016020">
    <property type="term" value="C:membrane"/>
    <property type="evidence" value="ECO:0007669"/>
    <property type="project" value="TreeGrafter"/>
</dbReference>
<dbReference type="InterPro" id="IPR011330">
    <property type="entry name" value="Glyco_hydro/deAcase_b/a-brl"/>
</dbReference>
<dbReference type="OrthoDB" id="2649545at2"/>